<dbReference type="InterPro" id="IPR045851">
    <property type="entry name" value="AMP-bd_C_sf"/>
</dbReference>
<accession>A0ABR2V3B5</accession>
<dbReference type="InterPro" id="IPR020806">
    <property type="entry name" value="PKS_PP-bd"/>
</dbReference>
<feature type="transmembrane region" description="Helical" evidence="3">
    <location>
        <begin position="1296"/>
        <end position="1324"/>
    </location>
</feature>
<dbReference type="InterPro" id="IPR042099">
    <property type="entry name" value="ANL_N_sf"/>
</dbReference>
<dbReference type="PANTHER" id="PTHR43201">
    <property type="entry name" value="ACYL-COA SYNTHETASE"/>
    <property type="match status" value="1"/>
</dbReference>
<dbReference type="SMART" id="SM00823">
    <property type="entry name" value="PKS_PP"/>
    <property type="match status" value="1"/>
</dbReference>
<keyword evidence="6" id="KW-1185">Reference proteome</keyword>
<dbReference type="Gene3D" id="3.30.300.30">
    <property type="match status" value="1"/>
</dbReference>
<dbReference type="Pfam" id="PF00501">
    <property type="entry name" value="AMP-binding"/>
    <property type="match status" value="1"/>
</dbReference>
<evidence type="ECO:0000256" key="3">
    <source>
        <dbReference type="SAM" id="Phobius"/>
    </source>
</evidence>
<evidence type="ECO:0000259" key="4">
    <source>
        <dbReference type="PROSITE" id="PS50075"/>
    </source>
</evidence>
<feature type="transmembrane region" description="Helical" evidence="3">
    <location>
        <begin position="1658"/>
        <end position="1681"/>
    </location>
</feature>
<feature type="transmembrane region" description="Helical" evidence="3">
    <location>
        <begin position="1253"/>
        <end position="1276"/>
    </location>
</feature>
<dbReference type="Gene3D" id="1.10.1200.10">
    <property type="entry name" value="ACP-like"/>
    <property type="match status" value="1"/>
</dbReference>
<keyword evidence="3" id="KW-0812">Transmembrane</keyword>
<name>A0ABR2V3B5_9PEZI</name>
<dbReference type="PANTHER" id="PTHR43201:SF10">
    <property type="entry name" value="CARRIER DOMAIN-CONTAINING PROTEIN"/>
    <property type="match status" value="1"/>
</dbReference>
<keyword evidence="2" id="KW-0597">Phosphoprotein</keyword>
<dbReference type="Pfam" id="PF00550">
    <property type="entry name" value="PP-binding"/>
    <property type="match status" value="1"/>
</dbReference>
<proteinExistence type="predicted"/>
<keyword evidence="3" id="KW-1133">Transmembrane helix</keyword>
<feature type="transmembrane region" description="Helical" evidence="3">
    <location>
        <begin position="1061"/>
        <end position="1084"/>
    </location>
</feature>
<evidence type="ECO:0000313" key="6">
    <source>
        <dbReference type="Proteomes" id="UP001408356"/>
    </source>
</evidence>
<dbReference type="Gene3D" id="2.160.10.10">
    <property type="entry name" value="Hexapeptide repeat proteins"/>
    <property type="match status" value="2"/>
</dbReference>
<dbReference type="SUPFAM" id="SSF47336">
    <property type="entry name" value="ACP-like"/>
    <property type="match status" value="1"/>
</dbReference>
<keyword evidence="1" id="KW-0596">Phosphopantetheine</keyword>
<sequence>MYIPSLRAFHPDHEAHPKGHVMLEDKIRVRAQNVLRQRRSNAALLLTKPPELWCGRGANIHWLAGEQRLGTSPTGRHNSYGKLHLHDSIGCGAGTHDTGDRFQSASDGDVASMADRTPRNLHYQARRKGVEPDGNDLGFINSKQGKGFFQVGTTDDVYGKRKEKAVMENTAPDKARELLQANPAVFLLVRVGSSARKRSMVLEGEPEIKPGNFMNHMHAGIYANIADPGQGSPRWPRETLGETQSALAMVSFQLDGKSILDFLPDLQTPAIYASSVGEFITHAQLRRYVEGFRLPSTQQAKKEIVAVALPNGPLLAATIIAVSTYYTAAPVTPGVGAEQFKADVLQAGATIVLTTTDDYQKLALGDGWVSDAGIQVCLARMESDMSITVTGPSGTSLTELAAPQPSSATDSCIQLFTSGTSGNKKLVPISVGAAISGAQMVITSWGLTPQETCLNMMPLHHVGGLIRNVFAPIFAGGSTICCSGFDPGLFWDLVDQSLPTWYYASPTMHSLILSEGIHRQADMSKSRIRLICNAAGGLLPALAEQLRDTFNCTVLPSYGMTECMPISTPPLDYKLDREGTSGITVGPELTILDGAGQTVAPHTIGRISVRGSPVFEGYLKSDGSLDRSPFNEEGWFDTGDLGYMDKDGFLYITGRSKEVINRGGEIISPFEVENAIVSAAADPDSPIFERVAQALAFGLSHDVLQEVVAIVLVTPKDKPRVDIRLLHVALRSLLQQAKWPTMIVYMDDVPKRNNKVLRTNLAKRLSLPEQTGTTSFQDKHWEAVCPPVDTPLAEPIPAVVCAHDVAQLQEVASAIMPTVLEAYVDISPLDGRAEMFVAPRPATEVSKEFGTAACADLKKQLPSRTHNYNIPERIQYLEQPIPLCGCGTVDKQALRAAAEEQLNSADNASAGNLEEAVVHIMAKVLSRSSAEIEVTTDFFAIGGDSILAGRLLSMLRGEFKVSVPIEFVFNHGSAREIAKYLEQEGASLDGSDSSSTMNEKDLHFCEKQYTSTRLWLMVLQLIPMTVLYPARRAFQWTVFLVALSSTLTWATNQSIPGRLLILILSIGVSKVVNGFASPWVGIVAKWIIVGRYKAGYYPMWGPYHTRWWLVQKITDITGMGFFSSTNWSKCLYYRLMGAKVGRNVTISGARTGEWDLLDIKDGAVLENCTLRPFAGERNTTMYLAPITIGRNAVINKASIVAPGCTVPDNTCIGPNSSAWELEDADESFRDLPASKIPGASWVMTLFATVPLSFVSYLVSLIPWALGLLGLVMAQPIPTEYPVRSVIHWFASGGRVGYHYLALVLRSMLSPFFVFAFAILVRLFLDVWFGKLGPSPAATRSQVDRWRMALMKTLMPVSKLHSMTEIFGQHYESTSIAVRLLGGKVGKRVYWPGTGPSIGDYHLIDIGNDVVFGSRSHLVTSDGISSEQVKIGDNAMIADRVCLLPGVSIGKSTVMGSGALSRRGKSYEDDTTWVGSRGGDAIHLARPRPKQSMPEKLTLDTSFTEKAKDKRVRVLVDELNSSNVSSSASSTIASISPMSPTLLSPKASSHQLAMGAVHNGILSNKSSRQVLYPHEETPPTESKEELNLSPFGRAFYQGKAPYRVMGQFTIFLYSSFITAFTAALWNLPFILSIQIIYWINYDSYLGQGFWHDALYTWGFMTATISIITSTLALFAIFTVITAKWMLLGHRKPGNYDWDKSSYCQRWQLFLSIEKIRRHCYRGHGILGMLTGTHWIVMYFRALGARIGKDCALFVNGSPSLMFTEPDLLTMGDRCVVDDASLVGHINTRGTFDLNELHVGDRCVLRTGSRLLSGASMQNDSCLMEHTLVMGGDVVDERSTLQGWPARVFKGDTAGNNTTL</sequence>
<evidence type="ECO:0000313" key="5">
    <source>
        <dbReference type="EMBL" id="KAK9421336.1"/>
    </source>
</evidence>
<organism evidence="5 6">
    <name type="scientific">Seiridium unicorne</name>
    <dbReference type="NCBI Taxonomy" id="138068"/>
    <lineage>
        <taxon>Eukaryota</taxon>
        <taxon>Fungi</taxon>
        <taxon>Dikarya</taxon>
        <taxon>Ascomycota</taxon>
        <taxon>Pezizomycotina</taxon>
        <taxon>Sordariomycetes</taxon>
        <taxon>Xylariomycetidae</taxon>
        <taxon>Amphisphaeriales</taxon>
        <taxon>Sporocadaceae</taxon>
        <taxon>Seiridium</taxon>
    </lineage>
</organism>
<feature type="transmembrane region" description="Helical" evidence="3">
    <location>
        <begin position="1609"/>
        <end position="1638"/>
    </location>
</feature>
<comment type="caution">
    <text evidence="5">The sequence shown here is derived from an EMBL/GenBank/DDBJ whole genome shotgun (WGS) entry which is preliminary data.</text>
</comment>
<dbReference type="Proteomes" id="UP001408356">
    <property type="component" value="Unassembled WGS sequence"/>
</dbReference>
<reference evidence="5 6" key="1">
    <citation type="journal article" date="2024" name="J. Plant Pathol.">
        <title>Sequence and assembly of the genome of Seiridium unicorne, isolate CBS 538.82, causal agent of cypress canker disease.</title>
        <authorList>
            <person name="Scali E."/>
            <person name="Rocca G.D."/>
            <person name="Danti R."/>
            <person name="Garbelotto M."/>
            <person name="Barberini S."/>
            <person name="Baroncelli R."/>
            <person name="Emiliani G."/>
        </authorList>
    </citation>
    <scope>NUCLEOTIDE SEQUENCE [LARGE SCALE GENOMIC DNA]</scope>
    <source>
        <strain evidence="5 6">BM-138-508</strain>
    </source>
</reference>
<protein>
    <submittedName>
        <fullName evidence="5">Carrier domain-containing protein</fullName>
    </submittedName>
</protein>
<dbReference type="EMBL" id="JARVKF010000190">
    <property type="protein sequence ID" value="KAK9421336.1"/>
    <property type="molecule type" value="Genomic_DNA"/>
</dbReference>
<dbReference type="InterPro" id="IPR009081">
    <property type="entry name" value="PP-bd_ACP"/>
</dbReference>
<dbReference type="SUPFAM" id="SSF56801">
    <property type="entry name" value="Acetyl-CoA synthetase-like"/>
    <property type="match status" value="1"/>
</dbReference>
<dbReference type="PROSITE" id="PS50075">
    <property type="entry name" value="CARRIER"/>
    <property type="match status" value="1"/>
</dbReference>
<dbReference type="Gene3D" id="3.40.50.12780">
    <property type="entry name" value="N-terminal domain of ligase-like"/>
    <property type="match status" value="1"/>
</dbReference>
<feature type="domain" description="Carrier" evidence="4">
    <location>
        <begin position="908"/>
        <end position="985"/>
    </location>
</feature>
<dbReference type="InterPro" id="IPR036736">
    <property type="entry name" value="ACP-like_sf"/>
</dbReference>
<keyword evidence="3" id="KW-0472">Membrane</keyword>
<evidence type="ECO:0000256" key="2">
    <source>
        <dbReference type="ARBA" id="ARBA00022553"/>
    </source>
</evidence>
<gene>
    <name evidence="5" type="ORF">SUNI508_05874</name>
</gene>
<evidence type="ECO:0000256" key="1">
    <source>
        <dbReference type="ARBA" id="ARBA00022450"/>
    </source>
</evidence>
<dbReference type="InterPro" id="IPR000873">
    <property type="entry name" value="AMP-dep_synth/lig_dom"/>
</dbReference>
<dbReference type="InterPro" id="IPR011004">
    <property type="entry name" value="Trimer_LpxA-like_sf"/>
</dbReference>
<dbReference type="SUPFAM" id="SSF51161">
    <property type="entry name" value="Trimeric LpxA-like enzymes"/>
    <property type="match status" value="3"/>
</dbReference>